<evidence type="ECO:0000313" key="1">
    <source>
        <dbReference type="EMBL" id="VDO27508.1"/>
    </source>
</evidence>
<gene>
    <name evidence="1" type="ORF">HPLM_LOCUS5936</name>
</gene>
<evidence type="ECO:0000313" key="2">
    <source>
        <dbReference type="Proteomes" id="UP000268014"/>
    </source>
</evidence>
<dbReference type="InterPro" id="IPR053164">
    <property type="entry name" value="IS1016-like_transposase"/>
</dbReference>
<organism evidence="3">
    <name type="scientific">Haemonchus placei</name>
    <name type="common">Barber's pole worm</name>
    <dbReference type="NCBI Taxonomy" id="6290"/>
    <lineage>
        <taxon>Eukaryota</taxon>
        <taxon>Metazoa</taxon>
        <taxon>Ecdysozoa</taxon>
        <taxon>Nematoda</taxon>
        <taxon>Chromadorea</taxon>
        <taxon>Rhabditida</taxon>
        <taxon>Rhabditina</taxon>
        <taxon>Rhabditomorpha</taxon>
        <taxon>Strongyloidea</taxon>
        <taxon>Trichostrongylidae</taxon>
        <taxon>Haemonchus</taxon>
    </lineage>
</organism>
<dbReference type="AlphaFoldDB" id="A0A0N4W762"/>
<dbReference type="PANTHER" id="PTHR47163">
    <property type="entry name" value="DDE_TNP_IS1595 DOMAIN-CONTAINING PROTEIN"/>
    <property type="match status" value="1"/>
</dbReference>
<proteinExistence type="predicted"/>
<dbReference type="PANTHER" id="PTHR47163:SF2">
    <property type="entry name" value="SI:DKEY-17M8.2"/>
    <property type="match status" value="1"/>
</dbReference>
<sequence>MGKVKDEAYELHMNPRTVVQWKKCFRDVCAEHSRRNTPIIGGFGCEVEIGETLVTRRKYNRGRWVSRHQWLFGGIERGSGRAFLTLVRRRDAPTLLRLITKYYT</sequence>
<reference evidence="1 2" key="2">
    <citation type="submission" date="2018-11" db="EMBL/GenBank/DDBJ databases">
        <authorList>
            <consortium name="Pathogen Informatics"/>
        </authorList>
    </citation>
    <scope>NUCLEOTIDE SEQUENCE [LARGE SCALE GENOMIC DNA]</scope>
    <source>
        <strain evidence="1 2">MHpl1</strain>
    </source>
</reference>
<dbReference type="WBParaSite" id="HPLM_0000594401-mRNA-1">
    <property type="protein sequence ID" value="HPLM_0000594401-mRNA-1"/>
    <property type="gene ID" value="HPLM_0000594401"/>
</dbReference>
<dbReference type="Proteomes" id="UP000268014">
    <property type="component" value="Unassembled WGS sequence"/>
</dbReference>
<name>A0A0N4W762_HAEPC</name>
<keyword evidence="2" id="KW-1185">Reference proteome</keyword>
<evidence type="ECO:0000313" key="3">
    <source>
        <dbReference type="WBParaSite" id="HPLM_0000594401-mRNA-1"/>
    </source>
</evidence>
<reference evidence="3" key="1">
    <citation type="submission" date="2017-02" db="UniProtKB">
        <authorList>
            <consortium name="WormBaseParasite"/>
        </authorList>
    </citation>
    <scope>IDENTIFICATION</scope>
</reference>
<accession>A0A0N4W762</accession>
<protein>
    <submittedName>
        <fullName evidence="3">Transposase</fullName>
    </submittedName>
</protein>
<dbReference type="EMBL" id="UZAF01016410">
    <property type="protein sequence ID" value="VDO27508.1"/>
    <property type="molecule type" value="Genomic_DNA"/>
</dbReference>
<dbReference type="OrthoDB" id="5809873at2759"/>